<dbReference type="InterPro" id="IPR001680">
    <property type="entry name" value="WD40_rpt"/>
</dbReference>
<dbReference type="InterPro" id="IPR015943">
    <property type="entry name" value="WD40/YVTN_repeat-like_dom_sf"/>
</dbReference>
<dbReference type="Pfam" id="PF00400">
    <property type="entry name" value="WD40"/>
    <property type="match status" value="4"/>
</dbReference>
<keyword evidence="6" id="KW-1185">Reference proteome</keyword>
<reference evidence="5" key="1">
    <citation type="submission" date="2022-06" db="EMBL/GenBank/DDBJ databases">
        <title>Uncovering the hologenomic basis of an extraordinary plant invasion.</title>
        <authorList>
            <person name="Bieker V.C."/>
            <person name="Martin M.D."/>
            <person name="Gilbert T."/>
            <person name="Hodgins K."/>
            <person name="Battlay P."/>
            <person name="Petersen B."/>
            <person name="Wilson J."/>
        </authorList>
    </citation>
    <scope>NUCLEOTIDE SEQUENCE</scope>
    <source>
        <strain evidence="5">AA19_3_7</strain>
        <tissue evidence="5">Leaf</tissue>
    </source>
</reference>
<feature type="repeat" description="WD" evidence="3">
    <location>
        <begin position="490"/>
        <end position="524"/>
    </location>
</feature>
<protein>
    <recommendedName>
        <fullName evidence="7">WD repeat-containing protein 44</fullName>
    </recommendedName>
</protein>
<accession>A0AAD5CXW3</accession>
<dbReference type="PANTHER" id="PTHR14221">
    <property type="entry name" value="WD REPEAT DOMAIN 44"/>
    <property type="match status" value="1"/>
</dbReference>
<evidence type="ECO:0000313" key="5">
    <source>
        <dbReference type="EMBL" id="KAI7750338.1"/>
    </source>
</evidence>
<dbReference type="PANTHER" id="PTHR14221:SF62">
    <property type="entry name" value="DYNEIN REGULATOR LIS1-RELATED"/>
    <property type="match status" value="1"/>
</dbReference>
<dbReference type="InterPro" id="IPR020472">
    <property type="entry name" value="WD40_PAC1"/>
</dbReference>
<gene>
    <name evidence="5" type="ORF">M8C21_025667</name>
</gene>
<dbReference type="FunFam" id="2.130.10.10:FF:000329">
    <property type="entry name" value="WD repeat-containing protein 44"/>
    <property type="match status" value="1"/>
</dbReference>
<feature type="compositionally biased region" description="Low complexity" evidence="4">
    <location>
        <begin position="28"/>
        <end position="46"/>
    </location>
</feature>
<dbReference type="AlphaFoldDB" id="A0AAD5CXW3"/>
<dbReference type="Gene3D" id="2.130.10.10">
    <property type="entry name" value="YVTN repeat-like/Quinoprotein amine dehydrogenase"/>
    <property type="match status" value="2"/>
</dbReference>
<feature type="region of interest" description="Disordered" evidence="4">
    <location>
        <begin position="283"/>
        <end position="320"/>
    </location>
</feature>
<evidence type="ECO:0000313" key="6">
    <source>
        <dbReference type="Proteomes" id="UP001206925"/>
    </source>
</evidence>
<comment type="caution">
    <text evidence="5">The sequence shown here is derived from an EMBL/GenBank/DDBJ whole genome shotgun (WGS) entry which is preliminary data.</text>
</comment>
<evidence type="ECO:0000256" key="4">
    <source>
        <dbReference type="SAM" id="MobiDB-lite"/>
    </source>
</evidence>
<feature type="region of interest" description="Disordered" evidence="4">
    <location>
        <begin position="241"/>
        <end position="268"/>
    </location>
</feature>
<dbReference type="PROSITE" id="PS50294">
    <property type="entry name" value="WD_REPEATS_REGION"/>
    <property type="match status" value="3"/>
</dbReference>
<evidence type="ECO:0008006" key="7">
    <source>
        <dbReference type="Google" id="ProtNLM"/>
    </source>
</evidence>
<dbReference type="SMART" id="SM00320">
    <property type="entry name" value="WD40"/>
    <property type="match status" value="6"/>
</dbReference>
<evidence type="ECO:0000256" key="1">
    <source>
        <dbReference type="ARBA" id="ARBA00022574"/>
    </source>
</evidence>
<dbReference type="InterPro" id="IPR040324">
    <property type="entry name" value="WDR44/Dgr2"/>
</dbReference>
<evidence type="ECO:0000256" key="3">
    <source>
        <dbReference type="PROSITE-ProRule" id="PRU00221"/>
    </source>
</evidence>
<feature type="region of interest" description="Disordered" evidence="4">
    <location>
        <begin position="28"/>
        <end position="51"/>
    </location>
</feature>
<feature type="repeat" description="WD" evidence="3">
    <location>
        <begin position="450"/>
        <end position="490"/>
    </location>
</feature>
<dbReference type="SUPFAM" id="SSF50978">
    <property type="entry name" value="WD40 repeat-like"/>
    <property type="match status" value="1"/>
</dbReference>
<keyword evidence="2" id="KW-0677">Repeat</keyword>
<sequence>MINPDNLDDNNNNNNDCFHDSYDRLLSSTTSTSSSSSSPSNYYYSSENDDADDDVMVINPNNCTSVRDYNIIGRLLPIPRFPLGVVNSYDVWISRPSSVDERRVRLLRQLGLVRDTDQLEASVSSVYDFGLRHENCVGNPVDCVGLHNRCQVPINTDDCVGLDNKLQIPRHDNSIDGEAVEGVCLIKDLDNGKEFVVDEVREDGMWGKVKEVGTGRRLTMEEFEMCVGRSPIVQELMRRESVEGGNEDLEDRIENGNGNGNGSKLKKKGGWLRNIKNVASSVAGYKERRSSDDRDTGSERGGRRSSSATDDSQDVSFHGPERVRVRQYGKCCKDLTGLYRRQEIQAHNGSIWTMKFSLDGKYLASAGEDCVIRVWQVVLSDRKGDVLFDKQEDGNLNGSPDIGLASPKLDGQTEKKRRGRLSMSRKSTSLDHIVVPETLFGLSEKPFCTFEGHLDDVLDLSWSKSQHLLSSSMDKTVRLWQLSSKSCLKIFSHNDYVTCIQFNPVDDRYFISGSLDAKVRLWSIPDHQVVDWNDMHEMVTAACYTPDGLGALVGSYKGSCYLYDTTDNKLQQKSEINLQNQKKKTRHKKITGFQFVPGTSEVLITSADSRVRIVDGVELIHKFKGFHNTNRQISASVTSNGKYVVCASEDSQVYVWKHEGESRASRNKTLTVTHSYEYFHSQEVSVAIPWPGKTDNCWGFQDGLSREPDRLSGDHFDDVSAVNHPPTPEDQINSSPFHGIISSAGNSYFFDRFSSTWPEEKLVLSKKNPGQHTSADFTNGSSPSKVGWGMVIVTAGLRGDIRTFQNFGLPVRL</sequence>
<dbReference type="Proteomes" id="UP001206925">
    <property type="component" value="Unassembled WGS sequence"/>
</dbReference>
<evidence type="ECO:0000256" key="2">
    <source>
        <dbReference type="ARBA" id="ARBA00022737"/>
    </source>
</evidence>
<proteinExistence type="predicted"/>
<dbReference type="PRINTS" id="PR00320">
    <property type="entry name" value="GPROTEINBRPT"/>
</dbReference>
<feature type="region of interest" description="Disordered" evidence="4">
    <location>
        <begin position="398"/>
        <end position="424"/>
    </location>
</feature>
<feature type="repeat" description="WD" evidence="3">
    <location>
        <begin position="344"/>
        <end position="377"/>
    </location>
</feature>
<dbReference type="InterPro" id="IPR036322">
    <property type="entry name" value="WD40_repeat_dom_sf"/>
</dbReference>
<name>A0AAD5CXW3_AMBAR</name>
<dbReference type="PROSITE" id="PS50082">
    <property type="entry name" value="WD_REPEATS_2"/>
    <property type="match status" value="3"/>
</dbReference>
<feature type="compositionally biased region" description="Basic and acidic residues" evidence="4">
    <location>
        <begin position="285"/>
        <end position="302"/>
    </location>
</feature>
<dbReference type="EMBL" id="JAMZMK010006164">
    <property type="protein sequence ID" value="KAI7750338.1"/>
    <property type="molecule type" value="Genomic_DNA"/>
</dbReference>
<organism evidence="5 6">
    <name type="scientific">Ambrosia artemisiifolia</name>
    <name type="common">Common ragweed</name>
    <dbReference type="NCBI Taxonomy" id="4212"/>
    <lineage>
        <taxon>Eukaryota</taxon>
        <taxon>Viridiplantae</taxon>
        <taxon>Streptophyta</taxon>
        <taxon>Embryophyta</taxon>
        <taxon>Tracheophyta</taxon>
        <taxon>Spermatophyta</taxon>
        <taxon>Magnoliopsida</taxon>
        <taxon>eudicotyledons</taxon>
        <taxon>Gunneridae</taxon>
        <taxon>Pentapetalae</taxon>
        <taxon>asterids</taxon>
        <taxon>campanulids</taxon>
        <taxon>Asterales</taxon>
        <taxon>Asteraceae</taxon>
        <taxon>Asteroideae</taxon>
        <taxon>Heliantheae alliance</taxon>
        <taxon>Heliantheae</taxon>
        <taxon>Ambrosia</taxon>
    </lineage>
</organism>
<keyword evidence="1 3" id="KW-0853">WD repeat</keyword>